<dbReference type="AlphaFoldDB" id="A0A9W8LA68"/>
<reference evidence="2" key="1">
    <citation type="submission" date="2022-07" db="EMBL/GenBank/DDBJ databases">
        <title>Phylogenomic reconstructions and comparative analyses of Kickxellomycotina fungi.</title>
        <authorList>
            <person name="Reynolds N.K."/>
            <person name="Stajich J.E."/>
            <person name="Barry K."/>
            <person name="Grigoriev I.V."/>
            <person name="Crous P."/>
            <person name="Smith M.E."/>
        </authorList>
    </citation>
    <scope>NUCLEOTIDE SEQUENCE</scope>
    <source>
        <strain evidence="2">BCRC 34297</strain>
    </source>
</reference>
<evidence type="ECO:0000313" key="2">
    <source>
        <dbReference type="EMBL" id="KAJ2752806.1"/>
    </source>
</evidence>
<dbReference type="Pfam" id="PF04669">
    <property type="entry name" value="PBDC1"/>
    <property type="match status" value="1"/>
</dbReference>
<dbReference type="Proteomes" id="UP001140011">
    <property type="component" value="Unassembled WGS sequence"/>
</dbReference>
<dbReference type="Gene3D" id="1.10.3560.10">
    <property type="entry name" value="yst0336 like domain"/>
    <property type="match status" value="1"/>
</dbReference>
<dbReference type="InterPro" id="IPR021148">
    <property type="entry name" value="Polysacc_synth_dom"/>
</dbReference>
<protein>
    <recommendedName>
        <fullName evidence="1">Polysaccharide biosynthesis domain-containing protein</fullName>
    </recommendedName>
</protein>
<dbReference type="InterPro" id="IPR023139">
    <property type="entry name" value="PBDC1-like_dom_sf"/>
</dbReference>
<evidence type="ECO:0000313" key="3">
    <source>
        <dbReference type="Proteomes" id="UP001140011"/>
    </source>
</evidence>
<name>A0A9W8LA68_9FUNG</name>
<dbReference type="GO" id="GO:0005737">
    <property type="term" value="C:cytoplasm"/>
    <property type="evidence" value="ECO:0007669"/>
    <property type="project" value="TreeGrafter"/>
</dbReference>
<feature type="domain" description="Polysaccharide biosynthesis" evidence="1">
    <location>
        <begin position="15"/>
        <end position="139"/>
    </location>
</feature>
<proteinExistence type="predicted"/>
<organism evidence="2 3">
    <name type="scientific">Coemansia pectinata</name>
    <dbReference type="NCBI Taxonomy" id="1052879"/>
    <lineage>
        <taxon>Eukaryota</taxon>
        <taxon>Fungi</taxon>
        <taxon>Fungi incertae sedis</taxon>
        <taxon>Zoopagomycota</taxon>
        <taxon>Kickxellomycotina</taxon>
        <taxon>Kickxellomycetes</taxon>
        <taxon>Kickxellales</taxon>
        <taxon>Kickxellaceae</taxon>
        <taxon>Coemansia</taxon>
    </lineage>
</organism>
<gene>
    <name evidence="2" type="ORF">GGI19_003578</name>
</gene>
<dbReference type="PANTHER" id="PTHR13410:SF9">
    <property type="entry name" value="PROTEIN PBDC1"/>
    <property type="match status" value="1"/>
</dbReference>
<dbReference type="InterPro" id="IPR008476">
    <property type="entry name" value="PBDC1_metazoa/fungi"/>
</dbReference>
<evidence type="ECO:0000259" key="1">
    <source>
        <dbReference type="Pfam" id="PF04669"/>
    </source>
</evidence>
<dbReference type="EMBL" id="JANBUH010000246">
    <property type="protein sequence ID" value="KAJ2752806.1"/>
    <property type="molecule type" value="Genomic_DNA"/>
</dbReference>
<accession>A0A9W8LA68</accession>
<sequence length="140" mass="16407">MSLPKAEDTSNMLEMEMQWAVKAMHHAETYMKLIKAIGGKDLKLTPIDDELYNDFKKNFPDLNVAKLDERDFKSDVAKAKWREFMSKYEHKVKDYNFGSLLRIDCTGDYSDENTMFAMRTQFYCIEIARNKQGLNDALKQ</sequence>
<keyword evidence="3" id="KW-1185">Reference proteome</keyword>
<comment type="caution">
    <text evidence="2">The sequence shown here is derived from an EMBL/GenBank/DDBJ whole genome shotgun (WGS) entry which is preliminary data.</text>
</comment>
<dbReference type="PANTHER" id="PTHR13410">
    <property type="entry name" value="PROTEIN PBDC1"/>
    <property type="match status" value="1"/>
</dbReference>
<dbReference type="OrthoDB" id="10248897at2759"/>